<accession>A0A6N2YK41</accession>
<feature type="domain" description="Mor transcription activator" evidence="1">
    <location>
        <begin position="10"/>
        <end position="90"/>
    </location>
</feature>
<dbReference type="InterPro" id="IPR052411">
    <property type="entry name" value="c-mor_Regulatory_Protein"/>
</dbReference>
<protein>
    <submittedName>
        <fullName evidence="2">Mor transcription activator family protein</fullName>
    </submittedName>
</protein>
<dbReference type="SUPFAM" id="SSF46689">
    <property type="entry name" value="Homeodomain-like"/>
    <property type="match status" value="1"/>
</dbReference>
<evidence type="ECO:0000259" key="1">
    <source>
        <dbReference type="Pfam" id="PF08765"/>
    </source>
</evidence>
<dbReference type="AlphaFoldDB" id="A0A6N2YK41"/>
<reference evidence="2" key="1">
    <citation type="submission" date="2019-11" db="EMBL/GenBank/DDBJ databases">
        <authorList>
            <person name="Feng L."/>
        </authorList>
    </citation>
    <scope>NUCLEOTIDE SEQUENCE</scope>
    <source>
        <strain evidence="2">ElimosumLFYP34</strain>
    </source>
</reference>
<dbReference type="InterPro" id="IPR014875">
    <property type="entry name" value="Mor_transcription_activator"/>
</dbReference>
<dbReference type="NCBIfam" id="NF040785">
    <property type="entry name" value="CD3324_fam"/>
    <property type="match status" value="1"/>
</dbReference>
<gene>
    <name evidence="2" type="ORF">ELLFYP34_01639</name>
</gene>
<name>A0A6N2YK41_EUBLI</name>
<sequence>MSYKKATHILPRELLEKVQEYIDGEFIYIPRISDNKKVWGASTSTRQELKDRNTNIYADYLAGASMEVLAEKYFLSLKSIQRIVGQLKKENNG</sequence>
<dbReference type="PANTHER" id="PTHR37812:SF1">
    <property type="entry name" value="MU-LIKE PROPHAGE FLUMU PROTEIN C"/>
    <property type="match status" value="1"/>
</dbReference>
<organism evidence="2">
    <name type="scientific">Eubacterium limosum</name>
    <dbReference type="NCBI Taxonomy" id="1736"/>
    <lineage>
        <taxon>Bacteria</taxon>
        <taxon>Bacillati</taxon>
        <taxon>Bacillota</taxon>
        <taxon>Clostridia</taxon>
        <taxon>Eubacteriales</taxon>
        <taxon>Eubacteriaceae</taxon>
        <taxon>Eubacterium</taxon>
    </lineage>
</organism>
<proteinExistence type="predicted"/>
<dbReference type="InterPro" id="IPR049739">
    <property type="entry name" value="YraL-like"/>
</dbReference>
<dbReference type="Gene3D" id="1.10.10.60">
    <property type="entry name" value="Homeodomain-like"/>
    <property type="match status" value="1"/>
</dbReference>
<dbReference type="EMBL" id="CACRTR010000003">
    <property type="protein sequence ID" value="VYT67265.1"/>
    <property type="molecule type" value="Genomic_DNA"/>
</dbReference>
<dbReference type="Pfam" id="PF08765">
    <property type="entry name" value="Mor"/>
    <property type="match status" value="1"/>
</dbReference>
<evidence type="ECO:0000313" key="2">
    <source>
        <dbReference type="EMBL" id="VYT67265.1"/>
    </source>
</evidence>
<dbReference type="InterPro" id="IPR009057">
    <property type="entry name" value="Homeodomain-like_sf"/>
</dbReference>
<dbReference type="PANTHER" id="PTHR37812">
    <property type="entry name" value="MU-LIKE PROPHAGE FLUMU PROTEIN C"/>
    <property type="match status" value="1"/>
</dbReference>